<dbReference type="EMBL" id="CP048104">
    <property type="protein sequence ID" value="QKG83176.1"/>
    <property type="molecule type" value="Genomic_DNA"/>
</dbReference>
<dbReference type="Pfam" id="PF13519">
    <property type="entry name" value="VWA_2"/>
    <property type="match status" value="1"/>
</dbReference>
<dbReference type="AlphaFoldDB" id="A0A7D4C494"/>
<name>A0A7D4C494_9BACL</name>
<evidence type="ECO:0000256" key="1">
    <source>
        <dbReference type="SAM" id="MobiDB-lite"/>
    </source>
</evidence>
<feature type="region of interest" description="Disordered" evidence="1">
    <location>
        <begin position="105"/>
        <end position="124"/>
    </location>
</feature>
<dbReference type="PROSITE" id="PS50234">
    <property type="entry name" value="VWFA"/>
    <property type="match status" value="1"/>
</dbReference>
<dbReference type="SUPFAM" id="SSF53300">
    <property type="entry name" value="vWA-like"/>
    <property type="match status" value="1"/>
</dbReference>
<dbReference type="Proteomes" id="UP000503088">
    <property type="component" value="Chromosome"/>
</dbReference>
<evidence type="ECO:0000313" key="4">
    <source>
        <dbReference type="Proteomes" id="UP000503088"/>
    </source>
</evidence>
<dbReference type="InterPro" id="IPR002035">
    <property type="entry name" value="VWF_A"/>
</dbReference>
<protein>
    <submittedName>
        <fullName evidence="3">VWA domain-containing protein</fullName>
    </submittedName>
</protein>
<evidence type="ECO:0000259" key="2">
    <source>
        <dbReference type="PROSITE" id="PS50234"/>
    </source>
</evidence>
<dbReference type="PROSITE" id="PS51257">
    <property type="entry name" value="PROKAR_LIPOPROTEIN"/>
    <property type="match status" value="1"/>
</dbReference>
<feature type="region of interest" description="Disordered" evidence="1">
    <location>
        <begin position="410"/>
        <end position="438"/>
    </location>
</feature>
<keyword evidence="4" id="KW-1185">Reference proteome</keyword>
<evidence type="ECO:0000313" key="3">
    <source>
        <dbReference type="EMBL" id="QKG83176.1"/>
    </source>
</evidence>
<feature type="compositionally biased region" description="Basic and acidic residues" evidence="1">
    <location>
        <begin position="410"/>
        <end position="419"/>
    </location>
</feature>
<dbReference type="RefSeq" id="WP_173219425.1">
    <property type="nucleotide sequence ID" value="NZ_CP048104.1"/>
</dbReference>
<organism evidence="3 4">
    <name type="scientific">Kroppenstedtia pulmonis</name>
    <dbReference type="NCBI Taxonomy" id="1380685"/>
    <lineage>
        <taxon>Bacteria</taxon>
        <taxon>Bacillati</taxon>
        <taxon>Bacillota</taxon>
        <taxon>Bacilli</taxon>
        <taxon>Bacillales</taxon>
        <taxon>Thermoactinomycetaceae</taxon>
        <taxon>Kroppenstedtia</taxon>
    </lineage>
</organism>
<feature type="domain" description="VWFA" evidence="2">
    <location>
        <begin position="129"/>
        <end position="328"/>
    </location>
</feature>
<dbReference type="KEGG" id="kpul:GXN76_00995"/>
<feature type="compositionally biased region" description="Basic and acidic residues" evidence="1">
    <location>
        <begin position="427"/>
        <end position="438"/>
    </location>
</feature>
<dbReference type="SMART" id="SM00327">
    <property type="entry name" value="VWA"/>
    <property type="match status" value="1"/>
</dbReference>
<sequence>MTLRKVLIPVLFILSLFLSGCMSYGESESKKEESFQAATDIEGILKEQPGVYGGKNFDPEQVKEEMDKLPDGVSAKEAYNRLVELMGEDYKEVDQKIQAFDPSYRVGGLNQEEGGGDRKKGEKKARRVHMEILLDASGSMAGKVDGKVKMDQAKQAIQSFVSGMPEHVQVSLRVYGHRGSNAKKDKEISCAETEQVYPMDSYNEMRFNTALNKFKPTGWTPLAKAMQEARRDLQSNAGDGVHNVVYIVSDGVETCGGDPIREAQELHLSEIEAVVNIIGFDLDKKEEQALKQVAKAGGGSYRTARNGSDMNEILRENQRKTRNIVRSVAYRNNHAVGMTRHRMNMMDQIGKLVSENGAKRGLLVIRYQREAQRLKKAVAYLSRQGKISSSEREKLDRKIEKRIEELKNYRQDQAKEMSDQLKQSLKKANEEIKENAGG</sequence>
<reference evidence="3 4" key="1">
    <citation type="submission" date="2020-01" db="EMBL/GenBank/DDBJ databases">
        <authorList>
            <person name="Gulvik C.A."/>
            <person name="Batra D.G."/>
        </authorList>
    </citation>
    <scope>NUCLEOTIDE SEQUENCE [LARGE SCALE GENOMIC DNA]</scope>
    <source>
        <strain evidence="3 4">W9323</strain>
    </source>
</reference>
<gene>
    <name evidence="3" type="ORF">GXN76_00995</name>
</gene>
<accession>A0A7D4C494</accession>
<proteinExistence type="predicted"/>
<dbReference type="InterPro" id="IPR036465">
    <property type="entry name" value="vWFA_dom_sf"/>
</dbReference>
<dbReference type="Gene3D" id="3.40.50.410">
    <property type="entry name" value="von Willebrand factor, type A domain"/>
    <property type="match status" value="1"/>
</dbReference>